<keyword evidence="5" id="KW-0175">Coiled coil</keyword>
<proteinExistence type="predicted"/>
<reference evidence="7 8" key="1">
    <citation type="submission" date="2015-01" db="EMBL/GenBank/DDBJ databases">
        <title>Genome Assembly of Bacillus badius MTCC 1458.</title>
        <authorList>
            <person name="Verma A."/>
            <person name="Khatri I."/>
            <person name="Mual P."/>
            <person name="Subramanian S."/>
            <person name="Krishnamurthi S."/>
        </authorList>
    </citation>
    <scope>NUCLEOTIDE SEQUENCE [LARGE SCALE GENOMIC DNA]</scope>
    <source>
        <strain evidence="7 8">MTCC 1458</strain>
    </source>
</reference>
<dbReference type="InterPro" id="IPR012947">
    <property type="entry name" value="tRNA_SAD"/>
</dbReference>
<dbReference type="SUPFAM" id="SSF50447">
    <property type="entry name" value="Translation proteins"/>
    <property type="match status" value="1"/>
</dbReference>
<sequence>MTEKLFYEDAYKTSFDACIVDVGTDEVGRNFVVLDRTVFYPEGGGQPFDTGWISGERVLDVQTVDGVIRHYLEKEPELKGGQVQGQIDWERRYDHMQQHAGQHILSAAFEELFGLKTTSFHLGEETVTIDLEADSLTEEMLEQAEKKANQIMLENRPIEIKWMTLEEARRYPLRKQPAVEEDIRLVIIPEFDYSGCGGTHPRHTGEVMAVKLLKWERQRQQARLEFVCGWRVLKQLGQKQTVLRELSRLLNSPQPKMAEAAAQLLGEKKALQTALEEVKEELLNYEAQELLMQVIQKKGYQLLVQVFQQRPIQELQKLARLAVEKEATAVVLFVAENGEKLQLTAASGHQAGQVDLKQAAAAVFPLIKGKGGGQPRFIQGGGQRVMSGMELAEKFEHALEEAVPSAD</sequence>
<dbReference type="InterPro" id="IPR009000">
    <property type="entry name" value="Transl_B-barrel_sf"/>
</dbReference>
<protein>
    <submittedName>
        <fullName evidence="7">Alanyl-tRNA synthetase family protein</fullName>
    </submittedName>
</protein>
<comment type="subcellular location">
    <subcellularLocation>
        <location evidence="2">Cytoplasm</location>
    </subcellularLocation>
</comment>
<dbReference type="RefSeq" id="WP_041113900.1">
    <property type="nucleotide sequence ID" value="NZ_JARTHD010000024.1"/>
</dbReference>
<dbReference type="SUPFAM" id="SSF55186">
    <property type="entry name" value="ThrRS/AlaRS common domain"/>
    <property type="match status" value="1"/>
</dbReference>
<dbReference type="SMART" id="SM00863">
    <property type="entry name" value="tRNA_SAD"/>
    <property type="match status" value="1"/>
</dbReference>
<dbReference type="InterPro" id="IPR018164">
    <property type="entry name" value="Ala-tRNA-synth_IIc_N"/>
</dbReference>
<keyword evidence="8" id="KW-1185">Reference proteome</keyword>
<dbReference type="Pfam" id="PF01411">
    <property type="entry name" value="tRNA-synt_2c"/>
    <property type="match status" value="1"/>
</dbReference>
<evidence type="ECO:0000256" key="5">
    <source>
        <dbReference type="SAM" id="Coils"/>
    </source>
</evidence>
<dbReference type="Pfam" id="PF07973">
    <property type="entry name" value="tRNA_SAD"/>
    <property type="match status" value="1"/>
</dbReference>
<dbReference type="EMBL" id="JXLP01000010">
    <property type="protein sequence ID" value="KIL78136.1"/>
    <property type="molecule type" value="Genomic_DNA"/>
</dbReference>
<dbReference type="InterPro" id="IPR051335">
    <property type="entry name" value="Alanyl-tRNA_Editing_Enzymes"/>
</dbReference>
<dbReference type="Pfam" id="PF02272">
    <property type="entry name" value="DHHA1"/>
    <property type="match status" value="1"/>
</dbReference>
<evidence type="ECO:0000259" key="6">
    <source>
        <dbReference type="PROSITE" id="PS50860"/>
    </source>
</evidence>
<feature type="domain" description="Alanyl-transfer RNA synthetases family profile" evidence="6">
    <location>
        <begin position="1"/>
        <end position="214"/>
    </location>
</feature>
<keyword evidence="3" id="KW-0479">Metal-binding</keyword>
<dbReference type="Gene3D" id="3.30.980.10">
    <property type="entry name" value="Threonyl-trna Synthetase, Chain A, domain 2"/>
    <property type="match status" value="1"/>
</dbReference>
<name>A0ABR5AUU3_BACBA</name>
<dbReference type="PANTHER" id="PTHR43462:SF1">
    <property type="entry name" value="ALANYL-TRNA EDITING PROTEIN AARSD1"/>
    <property type="match status" value="1"/>
</dbReference>
<dbReference type="InterPro" id="IPR018165">
    <property type="entry name" value="Ala-tRNA-synth_IIc_core"/>
</dbReference>
<dbReference type="PROSITE" id="PS50860">
    <property type="entry name" value="AA_TRNA_LIGASE_II_ALA"/>
    <property type="match status" value="1"/>
</dbReference>
<evidence type="ECO:0000256" key="2">
    <source>
        <dbReference type="ARBA" id="ARBA00004496"/>
    </source>
</evidence>
<evidence type="ECO:0000256" key="3">
    <source>
        <dbReference type="ARBA" id="ARBA00022723"/>
    </source>
</evidence>
<dbReference type="InterPro" id="IPR003156">
    <property type="entry name" value="DHHA1_dom"/>
</dbReference>
<evidence type="ECO:0000313" key="7">
    <source>
        <dbReference type="EMBL" id="KIL78136.1"/>
    </source>
</evidence>
<evidence type="ECO:0000313" key="8">
    <source>
        <dbReference type="Proteomes" id="UP000031982"/>
    </source>
</evidence>
<dbReference type="Gene3D" id="2.40.30.130">
    <property type="match status" value="1"/>
</dbReference>
<keyword evidence="4" id="KW-0862">Zinc</keyword>
<dbReference type="InterPro" id="IPR018163">
    <property type="entry name" value="Thr/Ala-tRNA-synth_IIc_edit"/>
</dbReference>
<dbReference type="Gene3D" id="3.10.310.40">
    <property type="match status" value="1"/>
</dbReference>
<comment type="cofactor">
    <cofactor evidence="1">
        <name>Zn(2+)</name>
        <dbReference type="ChEBI" id="CHEBI:29105"/>
    </cofactor>
</comment>
<evidence type="ECO:0000256" key="4">
    <source>
        <dbReference type="ARBA" id="ARBA00022833"/>
    </source>
</evidence>
<organism evidence="7 8">
    <name type="scientific">Bacillus badius</name>
    <dbReference type="NCBI Taxonomy" id="1455"/>
    <lineage>
        <taxon>Bacteria</taxon>
        <taxon>Bacillati</taxon>
        <taxon>Bacillota</taxon>
        <taxon>Bacilli</taxon>
        <taxon>Bacillales</taxon>
        <taxon>Bacillaceae</taxon>
        <taxon>Pseudobacillus</taxon>
    </lineage>
</organism>
<dbReference type="Proteomes" id="UP000031982">
    <property type="component" value="Unassembled WGS sequence"/>
</dbReference>
<evidence type="ECO:0000256" key="1">
    <source>
        <dbReference type="ARBA" id="ARBA00001947"/>
    </source>
</evidence>
<gene>
    <name evidence="7" type="ORF">SD77_0737</name>
</gene>
<accession>A0ABR5AUU3</accession>
<comment type="caution">
    <text evidence="7">The sequence shown here is derived from an EMBL/GenBank/DDBJ whole genome shotgun (WGS) entry which is preliminary data.</text>
</comment>
<feature type="coiled-coil region" evidence="5">
    <location>
        <begin position="261"/>
        <end position="288"/>
    </location>
</feature>
<dbReference type="PANTHER" id="PTHR43462">
    <property type="entry name" value="ALANYL-TRNA EDITING PROTEIN"/>
    <property type="match status" value="1"/>
</dbReference>